<comment type="caution">
    <text evidence="1">The sequence shown here is derived from an EMBL/GenBank/DDBJ whole genome shotgun (WGS) entry which is preliminary data.</text>
</comment>
<dbReference type="Proteomes" id="UP000799776">
    <property type="component" value="Unassembled WGS sequence"/>
</dbReference>
<dbReference type="OrthoDB" id="2106152at2759"/>
<protein>
    <submittedName>
        <fullName evidence="1">Phytanoyl-CoA dioxygenase family protein</fullName>
    </submittedName>
</protein>
<dbReference type="Gene3D" id="2.60.120.620">
    <property type="entry name" value="q2cbj1_9rhob like domain"/>
    <property type="match status" value="1"/>
</dbReference>
<evidence type="ECO:0000313" key="1">
    <source>
        <dbReference type="EMBL" id="KAF2086973.1"/>
    </source>
</evidence>
<evidence type="ECO:0000313" key="2">
    <source>
        <dbReference type="Proteomes" id="UP000799776"/>
    </source>
</evidence>
<dbReference type="Pfam" id="PF05721">
    <property type="entry name" value="PhyH"/>
    <property type="match status" value="1"/>
</dbReference>
<organism evidence="1 2">
    <name type="scientific">Saccharata proteae CBS 121410</name>
    <dbReference type="NCBI Taxonomy" id="1314787"/>
    <lineage>
        <taxon>Eukaryota</taxon>
        <taxon>Fungi</taxon>
        <taxon>Dikarya</taxon>
        <taxon>Ascomycota</taxon>
        <taxon>Pezizomycotina</taxon>
        <taxon>Dothideomycetes</taxon>
        <taxon>Dothideomycetes incertae sedis</taxon>
        <taxon>Botryosphaeriales</taxon>
        <taxon>Saccharataceae</taxon>
        <taxon>Saccharata</taxon>
    </lineage>
</organism>
<proteinExistence type="predicted"/>
<accession>A0A9P4HUH4</accession>
<reference evidence="1" key="1">
    <citation type="journal article" date="2020" name="Stud. Mycol.">
        <title>101 Dothideomycetes genomes: a test case for predicting lifestyles and emergence of pathogens.</title>
        <authorList>
            <person name="Haridas S."/>
            <person name="Albert R."/>
            <person name="Binder M."/>
            <person name="Bloem J."/>
            <person name="Labutti K."/>
            <person name="Salamov A."/>
            <person name="Andreopoulos B."/>
            <person name="Baker S."/>
            <person name="Barry K."/>
            <person name="Bills G."/>
            <person name="Bluhm B."/>
            <person name="Cannon C."/>
            <person name="Castanera R."/>
            <person name="Culley D."/>
            <person name="Daum C."/>
            <person name="Ezra D."/>
            <person name="Gonzalez J."/>
            <person name="Henrissat B."/>
            <person name="Kuo A."/>
            <person name="Liang C."/>
            <person name="Lipzen A."/>
            <person name="Lutzoni F."/>
            <person name="Magnuson J."/>
            <person name="Mondo S."/>
            <person name="Nolan M."/>
            <person name="Ohm R."/>
            <person name="Pangilinan J."/>
            <person name="Park H.-J."/>
            <person name="Ramirez L."/>
            <person name="Alfaro M."/>
            <person name="Sun H."/>
            <person name="Tritt A."/>
            <person name="Yoshinaga Y."/>
            <person name="Zwiers L.-H."/>
            <person name="Turgeon B."/>
            <person name="Goodwin S."/>
            <person name="Spatafora J."/>
            <person name="Crous P."/>
            <person name="Grigoriev I."/>
        </authorList>
    </citation>
    <scope>NUCLEOTIDE SEQUENCE</scope>
    <source>
        <strain evidence="1">CBS 121410</strain>
    </source>
</reference>
<dbReference type="InterPro" id="IPR008775">
    <property type="entry name" value="Phytyl_CoA_dOase-like"/>
</dbReference>
<dbReference type="AlphaFoldDB" id="A0A9P4HUH4"/>
<sequence length="305" mass="33635">MTTTTTTTTTNHQPALSPTSIRASLARDGFVLIPSILSPAALSTLRAAATRTTALTRAGHWPYMRTLPKQFPPWPSDPTLGIWGVQHLLHPSLPDASLFASSYFSAGIMDIVKALLECGDDDLVMELYNLLVRPDADFSLRWHRDDVSAEASREEEEERLARPAFHAQWNLALFDDRSLVVVPGSHARARTEAERGTGPFEEGMPGAQVVEMRAGDCVFYDNNILHRGGYSAEVERATLHGSVGMVGHGKERARNVLQHGIGAYVEKCDFSGLDAETRRRAEGMRERAVRMGREEGEAGFFSKDE</sequence>
<name>A0A9P4HUH4_9PEZI</name>
<keyword evidence="1" id="KW-0560">Oxidoreductase</keyword>
<dbReference type="SUPFAM" id="SSF51197">
    <property type="entry name" value="Clavaminate synthase-like"/>
    <property type="match status" value="1"/>
</dbReference>
<dbReference type="GO" id="GO:0051213">
    <property type="term" value="F:dioxygenase activity"/>
    <property type="evidence" value="ECO:0007669"/>
    <property type="project" value="UniProtKB-KW"/>
</dbReference>
<dbReference type="PANTHER" id="PTHR40470">
    <property type="entry name" value="PHYTANOYL-COA DIOXYGENASE FAMILY PROTEIN (AFU_ORTHOLOGUE AFUA_2G15850)"/>
    <property type="match status" value="1"/>
</dbReference>
<gene>
    <name evidence="1" type="ORF">K490DRAFT_43054</name>
</gene>
<dbReference type="PANTHER" id="PTHR40470:SF1">
    <property type="entry name" value="PHYTANOYL-COA DIOXYGENASE FAMILY PROTEIN (AFU_ORTHOLOGUE AFUA_2G15850)"/>
    <property type="match status" value="1"/>
</dbReference>
<keyword evidence="1" id="KW-0223">Dioxygenase</keyword>
<dbReference type="EMBL" id="ML978722">
    <property type="protein sequence ID" value="KAF2086973.1"/>
    <property type="molecule type" value="Genomic_DNA"/>
</dbReference>
<keyword evidence="2" id="KW-1185">Reference proteome</keyword>